<evidence type="ECO:0000256" key="7">
    <source>
        <dbReference type="ARBA" id="ARBA00023224"/>
    </source>
</evidence>
<evidence type="ECO:0000256" key="1">
    <source>
        <dbReference type="ARBA" id="ARBA00004651"/>
    </source>
</evidence>
<comment type="similarity">
    <text evidence="8">Belongs to the methyl-accepting chemotaxis (MCP) protein family.</text>
</comment>
<name>A0A431WHL1_9GAMM</name>
<dbReference type="CDD" id="cd11386">
    <property type="entry name" value="MCP_signal"/>
    <property type="match status" value="1"/>
</dbReference>
<dbReference type="Proteomes" id="UP000282060">
    <property type="component" value="Unassembled WGS sequence"/>
</dbReference>
<dbReference type="PANTHER" id="PTHR32089:SF112">
    <property type="entry name" value="LYSOZYME-LIKE PROTEIN-RELATED"/>
    <property type="match status" value="1"/>
</dbReference>
<accession>A0A431WHL1</accession>
<dbReference type="SMART" id="SM00283">
    <property type="entry name" value="MA"/>
    <property type="match status" value="1"/>
</dbReference>
<comment type="subcellular location">
    <subcellularLocation>
        <location evidence="1">Cell membrane</location>
        <topology evidence="1">Multi-pass membrane protein</topology>
    </subcellularLocation>
</comment>
<dbReference type="SUPFAM" id="SSF58104">
    <property type="entry name" value="Methyl-accepting chemotaxis protein (MCP) signaling domain"/>
    <property type="match status" value="1"/>
</dbReference>
<feature type="domain" description="Methyl-accepting transducer" evidence="12">
    <location>
        <begin position="354"/>
        <end position="590"/>
    </location>
</feature>
<dbReference type="AlphaFoldDB" id="A0A431WHL1"/>
<evidence type="ECO:0000259" key="12">
    <source>
        <dbReference type="PROSITE" id="PS50111"/>
    </source>
</evidence>
<evidence type="ECO:0000256" key="9">
    <source>
        <dbReference type="PROSITE-ProRule" id="PRU00284"/>
    </source>
</evidence>
<dbReference type="Pfam" id="PF00015">
    <property type="entry name" value="MCPsignal"/>
    <property type="match status" value="1"/>
</dbReference>
<keyword evidence="5 11" id="KW-1133">Transmembrane helix</keyword>
<evidence type="ECO:0000313" key="14">
    <source>
        <dbReference type="Proteomes" id="UP000282060"/>
    </source>
</evidence>
<evidence type="ECO:0000256" key="3">
    <source>
        <dbReference type="ARBA" id="ARBA00022500"/>
    </source>
</evidence>
<dbReference type="InterPro" id="IPR004089">
    <property type="entry name" value="MCPsignal_dom"/>
</dbReference>
<dbReference type="Gene3D" id="1.10.287.950">
    <property type="entry name" value="Methyl-accepting chemotaxis protein"/>
    <property type="match status" value="1"/>
</dbReference>
<dbReference type="OrthoDB" id="9795078at2"/>
<keyword evidence="6 11" id="KW-0472">Membrane</keyword>
<keyword evidence="7 9" id="KW-0807">Transducer</keyword>
<dbReference type="GO" id="GO:0005886">
    <property type="term" value="C:plasma membrane"/>
    <property type="evidence" value="ECO:0007669"/>
    <property type="project" value="UniProtKB-SubCell"/>
</dbReference>
<evidence type="ECO:0000256" key="5">
    <source>
        <dbReference type="ARBA" id="ARBA00022989"/>
    </source>
</evidence>
<keyword evidence="2" id="KW-1003">Cell membrane</keyword>
<sequence length="630" mass="68773">MLLKHKITGLFTSLSFFMVLLVSIVAYQNFAEFSQASYQEKVETQSKLVAQALDEKLMRFFDVIDSAAFFFDENGELDLERANITVEQIARTVKGEAGIYLGLKDGTLISDGKVVANFNAITAKREWFLKIFEGEHYVVSRSFVDVTKNVEVFGLSVPIMHQGRTSGVVLINIPVKLFSDFAASLTSKNQMFVYRSDGYILSSEDKDNIGKNIFEIRPQYKVISESNKSMTYTAPGLGDYFVTSSKLKVRNWTVASYEAVKKIEAASMNNLYDALILIVICLVALMLIMYWMVIRLIYKPIGGEPLDISNIVKQVADGDLSMDLSSSGLEEGIYGNVIAMTKNLRVIVTNINETTGELNRSSVSLSSSAETMSDGSKAQTVQLEQTSAAMNEMTSTVDEVARSALQAAESAQGANEHSEVGMKVVEDMNANIRSLVNEMNDVTHVIENVEAETVNIGSILDVIKGIADQTNLLALNAAIEAARAGEQGRGFAVVADEVRSLASRTQESANEISEMIEKLQTEAKKAVEKMGTNAQLARLTSTKTEEANQSLAQITTSVSVILNMNDQIATASEQQTQVAAEINQSVLEINDSAKETNKHSDSTTELAQELGGMANSLNGIVSQFKLGSQP</sequence>
<dbReference type="Gene3D" id="3.30.450.20">
    <property type="entry name" value="PAS domain"/>
    <property type="match status" value="2"/>
</dbReference>
<evidence type="ECO:0000313" key="13">
    <source>
        <dbReference type="EMBL" id="RTR34827.1"/>
    </source>
</evidence>
<organism evidence="13 14">
    <name type="scientific">Shewanella atlantica</name>
    <dbReference type="NCBI Taxonomy" id="271099"/>
    <lineage>
        <taxon>Bacteria</taxon>
        <taxon>Pseudomonadati</taxon>
        <taxon>Pseudomonadota</taxon>
        <taxon>Gammaproteobacteria</taxon>
        <taxon>Alteromonadales</taxon>
        <taxon>Shewanellaceae</taxon>
        <taxon>Shewanella</taxon>
    </lineage>
</organism>
<dbReference type="Pfam" id="PF02743">
    <property type="entry name" value="dCache_1"/>
    <property type="match status" value="1"/>
</dbReference>
<dbReference type="InterPro" id="IPR033479">
    <property type="entry name" value="dCache_1"/>
</dbReference>
<feature type="transmembrane region" description="Helical" evidence="11">
    <location>
        <begin position="271"/>
        <end position="293"/>
    </location>
</feature>
<keyword evidence="4 11" id="KW-0812">Transmembrane</keyword>
<feature type="coiled-coil region" evidence="10">
    <location>
        <begin position="502"/>
        <end position="529"/>
    </location>
</feature>
<dbReference type="PROSITE" id="PS50111">
    <property type="entry name" value="CHEMOTAXIS_TRANSDUC_2"/>
    <property type="match status" value="1"/>
</dbReference>
<dbReference type="GO" id="GO:0006935">
    <property type="term" value="P:chemotaxis"/>
    <property type="evidence" value="ECO:0007669"/>
    <property type="project" value="UniProtKB-KW"/>
</dbReference>
<dbReference type="GO" id="GO:0007165">
    <property type="term" value="P:signal transduction"/>
    <property type="evidence" value="ECO:0007669"/>
    <property type="project" value="UniProtKB-KW"/>
</dbReference>
<comment type="caution">
    <text evidence="13">The sequence shown here is derived from an EMBL/GenBank/DDBJ whole genome shotgun (WGS) entry which is preliminary data.</text>
</comment>
<keyword evidence="3" id="KW-0145">Chemotaxis</keyword>
<dbReference type="FunFam" id="1.10.287.950:FF:000001">
    <property type="entry name" value="Methyl-accepting chemotaxis sensory transducer"/>
    <property type="match status" value="1"/>
</dbReference>
<dbReference type="RefSeq" id="WP_126504421.1">
    <property type="nucleotide sequence ID" value="NZ_RXNV01000001.1"/>
</dbReference>
<evidence type="ECO:0000256" key="11">
    <source>
        <dbReference type="SAM" id="Phobius"/>
    </source>
</evidence>
<protein>
    <submittedName>
        <fullName evidence="13">Methyl-accepting chemotaxis protein</fullName>
    </submittedName>
</protein>
<evidence type="ECO:0000256" key="6">
    <source>
        <dbReference type="ARBA" id="ARBA00023136"/>
    </source>
</evidence>
<evidence type="ECO:0000256" key="4">
    <source>
        <dbReference type="ARBA" id="ARBA00022692"/>
    </source>
</evidence>
<dbReference type="EMBL" id="RXNV01000001">
    <property type="protein sequence ID" value="RTR34827.1"/>
    <property type="molecule type" value="Genomic_DNA"/>
</dbReference>
<dbReference type="CDD" id="cd18773">
    <property type="entry name" value="PDC1_HK_sensor"/>
    <property type="match status" value="1"/>
</dbReference>
<proteinExistence type="inferred from homology"/>
<keyword evidence="14" id="KW-1185">Reference proteome</keyword>
<keyword evidence="10" id="KW-0175">Coiled coil</keyword>
<dbReference type="PANTHER" id="PTHR32089">
    <property type="entry name" value="METHYL-ACCEPTING CHEMOTAXIS PROTEIN MCPB"/>
    <property type="match status" value="1"/>
</dbReference>
<reference evidence="13 14" key="1">
    <citation type="submission" date="2018-12" db="EMBL/GenBank/DDBJ databases">
        <authorList>
            <person name="Yu L."/>
        </authorList>
    </citation>
    <scope>NUCLEOTIDE SEQUENCE [LARGE SCALE GENOMIC DNA]</scope>
    <source>
        <strain evidence="13 14">HAW-EB5</strain>
    </source>
</reference>
<evidence type="ECO:0000256" key="10">
    <source>
        <dbReference type="SAM" id="Coils"/>
    </source>
</evidence>
<evidence type="ECO:0000256" key="2">
    <source>
        <dbReference type="ARBA" id="ARBA00022475"/>
    </source>
</evidence>
<gene>
    <name evidence="13" type="ORF">EKG39_04000</name>
</gene>
<evidence type="ECO:0000256" key="8">
    <source>
        <dbReference type="ARBA" id="ARBA00029447"/>
    </source>
</evidence>